<dbReference type="CDD" id="cd00024">
    <property type="entry name" value="CD_CSD"/>
    <property type="match status" value="1"/>
</dbReference>
<feature type="region of interest" description="Disordered" evidence="3">
    <location>
        <begin position="65"/>
        <end position="111"/>
    </location>
</feature>
<feature type="compositionally biased region" description="Basic and acidic residues" evidence="3">
    <location>
        <begin position="141"/>
        <end position="159"/>
    </location>
</feature>
<dbReference type="EMBL" id="HACG01007377">
    <property type="protein sequence ID" value="CEK54242.1"/>
    <property type="molecule type" value="Transcribed_RNA"/>
</dbReference>
<feature type="compositionally biased region" description="Polar residues" evidence="3">
    <location>
        <begin position="67"/>
        <end position="80"/>
    </location>
</feature>
<evidence type="ECO:0000313" key="5">
    <source>
        <dbReference type="EMBL" id="CEK54242.1"/>
    </source>
</evidence>
<dbReference type="InterPro" id="IPR016197">
    <property type="entry name" value="Chromo-like_dom_sf"/>
</dbReference>
<evidence type="ECO:0000259" key="4">
    <source>
        <dbReference type="PROSITE" id="PS50013"/>
    </source>
</evidence>
<dbReference type="InterPro" id="IPR023780">
    <property type="entry name" value="Chromo_domain"/>
</dbReference>
<dbReference type="Gene3D" id="2.40.50.40">
    <property type="match status" value="1"/>
</dbReference>
<dbReference type="InterPro" id="IPR051219">
    <property type="entry name" value="Heterochromatin_chromo-domain"/>
</dbReference>
<dbReference type="SUPFAM" id="SSF54160">
    <property type="entry name" value="Chromo domain-like"/>
    <property type="match status" value="1"/>
</dbReference>
<accession>A0A0B6YD79</accession>
<dbReference type="PROSITE" id="PS00598">
    <property type="entry name" value="CHROMO_1"/>
    <property type="match status" value="1"/>
</dbReference>
<feature type="non-terminal residue" evidence="5">
    <location>
        <position position="1"/>
    </location>
</feature>
<feature type="region of interest" description="Disordered" evidence="3">
    <location>
        <begin position="138"/>
        <end position="193"/>
    </location>
</feature>
<feature type="domain" description="Chromo" evidence="4">
    <location>
        <begin position="10"/>
        <end position="70"/>
    </location>
</feature>
<organism evidence="5">
    <name type="scientific">Arion vulgaris</name>
    <dbReference type="NCBI Taxonomy" id="1028688"/>
    <lineage>
        <taxon>Eukaryota</taxon>
        <taxon>Metazoa</taxon>
        <taxon>Spiralia</taxon>
        <taxon>Lophotrochozoa</taxon>
        <taxon>Mollusca</taxon>
        <taxon>Gastropoda</taxon>
        <taxon>Heterobranchia</taxon>
        <taxon>Euthyneura</taxon>
        <taxon>Panpulmonata</taxon>
        <taxon>Eupulmonata</taxon>
        <taxon>Stylommatophora</taxon>
        <taxon>Helicina</taxon>
        <taxon>Arionoidea</taxon>
        <taxon>Arionidae</taxon>
        <taxon>Arion</taxon>
    </lineage>
</organism>
<dbReference type="GO" id="GO:0005634">
    <property type="term" value="C:nucleus"/>
    <property type="evidence" value="ECO:0007669"/>
    <property type="project" value="UniProtKB-SubCell"/>
</dbReference>
<sequence length="193" mass="21825">AAGMADQPLYEVEKLLGRKVLPNKCTMYLVRWKGFSSDHDSWEPYTNLQKCKPLISIYKRSLKDGDTNSLSNQTSRTDFTASEDAVENKTPGRKRGRKKKLPLPEDGGDLAIKKAAKKSKFSEHLKKSKYLAMLRNKTMKTKTDEDKSLAHSEVSEKLTDMNSTNQISRDVSKPGRKGFKRRKLEPDGSDRGS</sequence>
<dbReference type="InterPro" id="IPR000953">
    <property type="entry name" value="Chromo/chromo_shadow_dom"/>
</dbReference>
<feature type="compositionally biased region" description="Basic residues" evidence="3">
    <location>
        <begin position="91"/>
        <end position="101"/>
    </location>
</feature>
<gene>
    <name evidence="5" type="primary">ORF22304</name>
</gene>
<dbReference type="Pfam" id="PF00385">
    <property type="entry name" value="Chromo"/>
    <property type="match status" value="1"/>
</dbReference>
<dbReference type="InterPro" id="IPR023779">
    <property type="entry name" value="Chromodomain_CS"/>
</dbReference>
<protein>
    <recommendedName>
        <fullName evidence="4">Chromo domain-containing protein</fullName>
    </recommendedName>
</protein>
<feature type="non-terminal residue" evidence="5">
    <location>
        <position position="193"/>
    </location>
</feature>
<reference evidence="5" key="1">
    <citation type="submission" date="2014-12" db="EMBL/GenBank/DDBJ databases">
        <title>Insight into the proteome of Arion vulgaris.</title>
        <authorList>
            <person name="Aradska J."/>
            <person name="Bulat T."/>
            <person name="Smidak R."/>
            <person name="Sarate P."/>
            <person name="Gangsoo J."/>
            <person name="Sialana F."/>
            <person name="Bilban M."/>
            <person name="Lubec G."/>
        </authorList>
    </citation>
    <scope>NUCLEOTIDE SEQUENCE</scope>
    <source>
        <tissue evidence="5">Skin</tissue>
    </source>
</reference>
<dbReference type="PANTHER" id="PTHR22812">
    <property type="entry name" value="CHROMOBOX PROTEIN"/>
    <property type="match status" value="1"/>
</dbReference>
<feature type="compositionally biased region" description="Basic residues" evidence="3">
    <location>
        <begin position="174"/>
        <end position="183"/>
    </location>
</feature>
<dbReference type="SMART" id="SM00298">
    <property type="entry name" value="CHROMO"/>
    <property type="match status" value="1"/>
</dbReference>
<comment type="subcellular location">
    <subcellularLocation>
        <location evidence="1">Nucleus</location>
    </subcellularLocation>
</comment>
<feature type="compositionally biased region" description="Basic and acidic residues" evidence="3">
    <location>
        <begin position="184"/>
        <end position="193"/>
    </location>
</feature>
<feature type="compositionally biased region" description="Polar residues" evidence="3">
    <location>
        <begin position="160"/>
        <end position="169"/>
    </location>
</feature>
<keyword evidence="2" id="KW-0539">Nucleus</keyword>
<evidence type="ECO:0000256" key="3">
    <source>
        <dbReference type="SAM" id="MobiDB-lite"/>
    </source>
</evidence>
<dbReference type="AlphaFoldDB" id="A0A0B6YD79"/>
<name>A0A0B6YD79_9EUPU</name>
<evidence type="ECO:0000256" key="2">
    <source>
        <dbReference type="ARBA" id="ARBA00023242"/>
    </source>
</evidence>
<proteinExistence type="predicted"/>
<evidence type="ECO:0000256" key="1">
    <source>
        <dbReference type="ARBA" id="ARBA00004123"/>
    </source>
</evidence>
<dbReference type="PROSITE" id="PS50013">
    <property type="entry name" value="CHROMO_2"/>
    <property type="match status" value="1"/>
</dbReference>